<dbReference type="Proteomes" id="UP001177258">
    <property type="component" value="Unassembled WGS sequence"/>
</dbReference>
<name>A0AA90PVH6_9HELI</name>
<dbReference type="AlphaFoldDB" id="A0AA90PVH6"/>
<sequence>MKRVLLFLFICSILSANSSMPMPIQGKFPKHLDECIDGYLYRVFIDDKGQIIPSSIHQVLEKSSLHEKILPKTCKIETQKPVK</sequence>
<dbReference type="EMBL" id="JAUPEV010000006">
    <property type="protein sequence ID" value="MDO7253201.1"/>
    <property type="molecule type" value="Genomic_DNA"/>
</dbReference>
<reference evidence="2 4" key="3">
    <citation type="journal article" date="2024" name="Syst. Appl. Microbiol.">
        <title>Helicobacter cappadocius sp. nov., from lizards: The first psychrotrophic Helicobacter species.</title>
        <authorList>
            <person name="Aydin F."/>
            <person name="Tarhane S."/>
            <person name="Karakaya E."/>
            <person name="Abay S."/>
            <person name="Kayman T."/>
            <person name="Guran O."/>
            <person name="Bozkurt E."/>
            <person name="Uzum N."/>
            <person name="Avci A."/>
            <person name="Olgun K."/>
            <person name="Jablonski D."/>
            <person name="Guran C."/>
            <person name="Burcin Saticioglu I."/>
        </authorList>
    </citation>
    <scope>NUCLEOTIDE SEQUENCE [LARGE SCALE GENOMIC DNA]</scope>
    <source>
        <strain evidence="2">Faydin-H75</strain>
        <strain evidence="4">faydin-H76</strain>
    </source>
</reference>
<evidence type="ECO:0000313" key="2">
    <source>
        <dbReference type="EMBL" id="MDO7253201.1"/>
    </source>
</evidence>
<reference evidence="2" key="2">
    <citation type="submission" date="2023-07" db="EMBL/GenBank/DDBJ databases">
        <authorList>
            <person name="Aydin F."/>
            <person name="Tarhane S."/>
            <person name="Saticioglu I.B."/>
            <person name="Karakaya E."/>
            <person name="Abay S."/>
            <person name="Guran O."/>
            <person name="Bozkurt E."/>
            <person name="Uzum N."/>
            <person name="Olgun K."/>
            <person name="Jablonski D."/>
        </authorList>
    </citation>
    <scope>NUCLEOTIDE SEQUENCE</scope>
    <source>
        <strain evidence="2">Faydin-H75</strain>
    </source>
</reference>
<protein>
    <submittedName>
        <fullName evidence="3">Uncharacterized protein</fullName>
    </submittedName>
</protein>
<dbReference type="RefSeq" id="WP_305517048.1">
    <property type="nucleotide sequence ID" value="NZ_JAUPEV010000006.1"/>
</dbReference>
<evidence type="ECO:0000313" key="3">
    <source>
        <dbReference type="EMBL" id="MDP2539125.1"/>
    </source>
</evidence>
<keyword evidence="5" id="KW-1185">Reference proteome</keyword>
<dbReference type="Proteomes" id="UP001240777">
    <property type="component" value="Unassembled WGS sequence"/>
</dbReference>
<keyword evidence="1" id="KW-0732">Signal</keyword>
<organism evidence="3 4">
    <name type="scientific">Helicobacter cappadocius</name>
    <dbReference type="NCBI Taxonomy" id="3063998"/>
    <lineage>
        <taxon>Bacteria</taxon>
        <taxon>Pseudomonadati</taxon>
        <taxon>Campylobacterota</taxon>
        <taxon>Epsilonproteobacteria</taxon>
        <taxon>Campylobacterales</taxon>
        <taxon>Helicobacteraceae</taxon>
        <taxon>Helicobacter</taxon>
    </lineage>
</organism>
<accession>A0AA90PVH6</accession>
<gene>
    <name evidence="2" type="ORF">Q5I04_04670</name>
    <name evidence="3" type="ORF">Q5I06_04985</name>
</gene>
<proteinExistence type="predicted"/>
<feature type="signal peptide" evidence="1">
    <location>
        <begin position="1"/>
        <end position="18"/>
    </location>
</feature>
<feature type="chain" id="PRO_5041653257" evidence="1">
    <location>
        <begin position="19"/>
        <end position="83"/>
    </location>
</feature>
<evidence type="ECO:0000313" key="5">
    <source>
        <dbReference type="Proteomes" id="UP001240777"/>
    </source>
</evidence>
<reference evidence="3 5" key="1">
    <citation type="submission" date="2023-07" db="EMBL/GenBank/DDBJ databases">
        <title>Unpublished Manusciprt.</title>
        <authorList>
            <person name="Aydin F."/>
            <person name="Tarhane S."/>
            <person name="Saticioglu I.B."/>
            <person name="Karakaya E."/>
            <person name="Abay S."/>
            <person name="Guran O."/>
            <person name="Bozkurt E."/>
            <person name="Uzum N."/>
            <person name="Olgun K."/>
            <person name="Jablonski D."/>
        </authorList>
    </citation>
    <scope>NUCLEOTIDE SEQUENCE</scope>
    <source>
        <strain evidence="5">faydin-H75</strain>
        <strain evidence="3">Faydin-H76</strain>
    </source>
</reference>
<comment type="caution">
    <text evidence="3">The sequence shown here is derived from an EMBL/GenBank/DDBJ whole genome shotgun (WGS) entry which is preliminary data.</text>
</comment>
<evidence type="ECO:0000313" key="4">
    <source>
        <dbReference type="Proteomes" id="UP001177258"/>
    </source>
</evidence>
<dbReference type="EMBL" id="JAUYZK010000006">
    <property type="protein sequence ID" value="MDP2539125.1"/>
    <property type="molecule type" value="Genomic_DNA"/>
</dbReference>
<evidence type="ECO:0000256" key="1">
    <source>
        <dbReference type="SAM" id="SignalP"/>
    </source>
</evidence>